<reference evidence="1 2" key="1">
    <citation type="journal article" date="2016" name="Nat. Commun.">
        <title>Thousands of microbial genomes shed light on interconnected biogeochemical processes in an aquifer system.</title>
        <authorList>
            <person name="Anantharaman K."/>
            <person name="Brown C.T."/>
            <person name="Hug L.A."/>
            <person name="Sharon I."/>
            <person name="Castelle C.J."/>
            <person name="Probst A.J."/>
            <person name="Thomas B.C."/>
            <person name="Singh A."/>
            <person name="Wilkins M.J."/>
            <person name="Karaoz U."/>
            <person name="Brodie E.L."/>
            <person name="Williams K.H."/>
            <person name="Hubbard S.S."/>
            <person name="Banfield J.F."/>
        </authorList>
    </citation>
    <scope>NUCLEOTIDE SEQUENCE [LARGE SCALE GENOMIC DNA]</scope>
</reference>
<gene>
    <name evidence="1" type="ORF">A3B45_05400</name>
</gene>
<name>A0A1F5KTN6_9BACT</name>
<dbReference type="EMBL" id="MFDM01000006">
    <property type="protein sequence ID" value="OGE44184.1"/>
    <property type="molecule type" value="Genomic_DNA"/>
</dbReference>
<sequence>MTQAEQGSSANIKDILQTGGIRSGFIEIMIDVLSHASTRDKLRDEFEARGITLGADQFFLPSFRILYSLNPQVSDRYPLN</sequence>
<dbReference type="Proteomes" id="UP000178565">
    <property type="component" value="Unassembled WGS sequence"/>
</dbReference>
<accession>A0A1F5KTN6</accession>
<proteinExistence type="predicted"/>
<dbReference type="AlphaFoldDB" id="A0A1F5KTN6"/>
<organism evidence="1 2">
    <name type="scientific">Candidatus Daviesbacteria bacterium RIFCSPLOWO2_01_FULL_39_12</name>
    <dbReference type="NCBI Taxonomy" id="1797785"/>
    <lineage>
        <taxon>Bacteria</taxon>
        <taxon>Candidatus Daviesiibacteriota</taxon>
    </lineage>
</organism>
<comment type="caution">
    <text evidence="1">The sequence shown here is derived from an EMBL/GenBank/DDBJ whole genome shotgun (WGS) entry which is preliminary data.</text>
</comment>
<evidence type="ECO:0000313" key="1">
    <source>
        <dbReference type="EMBL" id="OGE44184.1"/>
    </source>
</evidence>
<evidence type="ECO:0000313" key="2">
    <source>
        <dbReference type="Proteomes" id="UP000178565"/>
    </source>
</evidence>
<protein>
    <submittedName>
        <fullName evidence="1">Uncharacterized protein</fullName>
    </submittedName>
</protein>